<dbReference type="SMART" id="SM00388">
    <property type="entry name" value="HisKA"/>
    <property type="match status" value="1"/>
</dbReference>
<dbReference type="PATRIC" id="fig|365046.3.peg.2957"/>
<dbReference type="InterPro" id="IPR007891">
    <property type="entry name" value="CHASE3"/>
</dbReference>
<keyword evidence="7" id="KW-0472">Membrane</keyword>
<dbReference type="InterPro" id="IPR005467">
    <property type="entry name" value="His_kinase_dom"/>
</dbReference>
<dbReference type="GO" id="GO:0005886">
    <property type="term" value="C:plasma membrane"/>
    <property type="evidence" value="ECO:0007669"/>
    <property type="project" value="UniProtKB-SubCell"/>
</dbReference>
<comment type="catalytic activity">
    <reaction evidence="1">
        <text>ATP + protein L-histidine = ADP + protein N-phospho-L-histidine.</text>
        <dbReference type="EC" id="2.7.13.3"/>
    </reaction>
</comment>
<dbReference type="InterPro" id="IPR035965">
    <property type="entry name" value="PAS-like_dom_sf"/>
</dbReference>
<dbReference type="GO" id="GO:0000155">
    <property type="term" value="F:phosphorelay sensor kinase activity"/>
    <property type="evidence" value="ECO:0007669"/>
    <property type="project" value="InterPro"/>
</dbReference>
<dbReference type="EMBL" id="CP000245">
    <property type="protein sequence ID" value="AEG93989.1"/>
    <property type="molecule type" value="Genomic_DNA"/>
</dbReference>
<keyword evidence="6 10" id="KW-0418">Kinase</keyword>
<dbReference type="Pfam" id="PF02518">
    <property type="entry name" value="HATPase_c"/>
    <property type="match status" value="1"/>
</dbReference>
<dbReference type="SUPFAM" id="SSF55785">
    <property type="entry name" value="PYP-like sensor domain (PAS domain)"/>
    <property type="match status" value="1"/>
</dbReference>
<evidence type="ECO:0000313" key="10">
    <source>
        <dbReference type="EMBL" id="AEG93989.1"/>
    </source>
</evidence>
<dbReference type="STRING" id="365046.Rta_28860"/>
<dbReference type="KEGG" id="rta:Rta_28860"/>
<dbReference type="InterPro" id="IPR036097">
    <property type="entry name" value="HisK_dim/P_sf"/>
</dbReference>
<keyword evidence="7" id="KW-0812">Transmembrane</keyword>
<comment type="subcellular location">
    <subcellularLocation>
        <location evidence="2">Cell inner membrane</location>
        <topology evidence="2">Multi-pass membrane protein</topology>
    </subcellularLocation>
</comment>
<dbReference type="Gene3D" id="3.30.450.20">
    <property type="entry name" value="PAS domain"/>
    <property type="match status" value="1"/>
</dbReference>
<dbReference type="InterPro" id="IPR036890">
    <property type="entry name" value="HATPase_C_sf"/>
</dbReference>
<name>F5Y5V5_RAMTT</name>
<evidence type="ECO:0000256" key="1">
    <source>
        <dbReference type="ARBA" id="ARBA00000085"/>
    </source>
</evidence>
<evidence type="ECO:0000256" key="5">
    <source>
        <dbReference type="ARBA" id="ARBA00022679"/>
    </source>
</evidence>
<dbReference type="AlphaFoldDB" id="F5Y5V5"/>
<dbReference type="GO" id="GO:0007234">
    <property type="term" value="P:osmosensory signaling via phosphorelay pathway"/>
    <property type="evidence" value="ECO:0007669"/>
    <property type="project" value="TreeGrafter"/>
</dbReference>
<keyword evidence="5" id="KW-0808">Transferase</keyword>
<sequence length="566" mass="63240">MGVERTWPRAAMHLSFAAAAGLLLVLWASLYDVAVKGQAASESVGHTQEVLNEIARARLHFALADSAQRSWELTGIRKHLQERDAEVARFLSVLEHLKARTAENPGQQARVDRLRGLAGDWARGGPVPAVEASMVGATVDEQVQHMTEALRGEELGLLAQRQGSALERQQQALRFLGVAILLSLLILVPAYAVAVYQAGVRRAAERRLSDLVDNLPIVVWQMKSWDEGRRRRCVYVGENTRRVRDFSAEAMRRDPRIVFRTMAAEDRRRVQEAALEAERTLQPFDQRYRVTGADGVQRWVHSSAILRREADGSILWTGYWADITPQKELEQALERANRELEAFSYSVSHDLRAPLSTIDGFSHELWARAHAQLDDRSRHFLTRIRAGVRQMSVLIDGLLALATVSRAEIWHELVDVSALARQIAAELQESTPGRRVELVVQPGLQAMGDPRLVRQLLANLIGNAWKFTARQEHARIEVGRQPLEAGSERAFYVSDNGVGFDMAHARHLFSPFQRLHPAADFQGSGIGLATVQRIALRHGGRVWAQARPGEGATFFFTLGPSAKRIN</sequence>
<feature type="domain" description="Histidine kinase" evidence="8">
    <location>
        <begin position="346"/>
        <end position="562"/>
    </location>
</feature>
<dbReference type="HOGENOM" id="CLU_000445_114_71_4"/>
<feature type="transmembrane region" description="Helical" evidence="7">
    <location>
        <begin position="175"/>
        <end position="196"/>
    </location>
</feature>
<evidence type="ECO:0000256" key="7">
    <source>
        <dbReference type="SAM" id="Phobius"/>
    </source>
</evidence>
<dbReference type="eggNOG" id="COG2202">
    <property type="taxonomic scope" value="Bacteria"/>
</dbReference>
<dbReference type="GO" id="GO:0030295">
    <property type="term" value="F:protein kinase activator activity"/>
    <property type="evidence" value="ECO:0007669"/>
    <property type="project" value="TreeGrafter"/>
</dbReference>
<accession>F5Y5V5</accession>
<dbReference type="Gene3D" id="1.10.287.130">
    <property type="match status" value="1"/>
</dbReference>
<evidence type="ECO:0000256" key="6">
    <source>
        <dbReference type="ARBA" id="ARBA00022777"/>
    </source>
</evidence>
<dbReference type="InterPro" id="IPR050351">
    <property type="entry name" value="BphY/WalK/GraS-like"/>
</dbReference>
<evidence type="ECO:0000259" key="9">
    <source>
        <dbReference type="PROSITE" id="PS50113"/>
    </source>
</evidence>
<dbReference type="InterPro" id="IPR003594">
    <property type="entry name" value="HATPase_dom"/>
</dbReference>
<gene>
    <name evidence="10" type="ordered locus">Rta_28860</name>
</gene>
<dbReference type="InterPro" id="IPR004358">
    <property type="entry name" value="Sig_transdc_His_kin-like_C"/>
</dbReference>
<dbReference type="Pfam" id="PF05227">
    <property type="entry name" value="CHASE3"/>
    <property type="match status" value="1"/>
</dbReference>
<feature type="domain" description="PAC" evidence="9">
    <location>
        <begin position="284"/>
        <end position="335"/>
    </location>
</feature>
<dbReference type="eggNOG" id="COG4251">
    <property type="taxonomic scope" value="Bacteria"/>
</dbReference>
<dbReference type="SUPFAM" id="SSF55874">
    <property type="entry name" value="ATPase domain of HSP90 chaperone/DNA topoisomerase II/histidine kinase"/>
    <property type="match status" value="1"/>
</dbReference>
<dbReference type="PROSITE" id="PS50113">
    <property type="entry name" value="PAC"/>
    <property type="match status" value="1"/>
</dbReference>
<dbReference type="Pfam" id="PF00512">
    <property type="entry name" value="HisKA"/>
    <property type="match status" value="1"/>
</dbReference>
<keyword evidence="11" id="KW-1185">Reference proteome</keyword>
<dbReference type="InterPro" id="IPR003661">
    <property type="entry name" value="HisK_dim/P_dom"/>
</dbReference>
<evidence type="ECO:0000259" key="8">
    <source>
        <dbReference type="PROSITE" id="PS50109"/>
    </source>
</evidence>
<dbReference type="Pfam" id="PF08447">
    <property type="entry name" value="PAS_3"/>
    <property type="match status" value="1"/>
</dbReference>
<evidence type="ECO:0000313" key="11">
    <source>
        <dbReference type="Proteomes" id="UP000008385"/>
    </source>
</evidence>
<dbReference type="PROSITE" id="PS50109">
    <property type="entry name" value="HIS_KIN"/>
    <property type="match status" value="1"/>
</dbReference>
<keyword evidence="7" id="KW-1133">Transmembrane helix</keyword>
<reference evidence="11" key="1">
    <citation type="submission" date="2006-01" db="EMBL/GenBank/DDBJ databases">
        <title>Genome of the cyst-dividing bacterium Ramlibacter tataouinensis.</title>
        <authorList>
            <person name="Barakat M."/>
            <person name="Ortet P."/>
            <person name="De Luca G."/>
            <person name="Jourlin-Castelli C."/>
            <person name="Ansaldi M."/>
            <person name="Py B."/>
            <person name="Fichant G."/>
            <person name="Coutinho P."/>
            <person name="Voulhoux R."/>
            <person name="Bastien O."/>
            <person name="Roy S."/>
            <person name="Marechal E."/>
            <person name="Henrissat B."/>
            <person name="Quentin Y."/>
            <person name="Noirot P."/>
            <person name="Filloux A."/>
            <person name="Mejean V."/>
            <person name="DuBow M."/>
            <person name="Barras F."/>
            <person name="Heulin T."/>
        </authorList>
    </citation>
    <scope>NUCLEOTIDE SEQUENCE [LARGE SCALE GENOMIC DNA]</scope>
    <source>
        <strain evidence="11">ATCC BAA-407 / DSM 14655 / LMG 21543 / TTB310</strain>
    </source>
</reference>
<dbReference type="PRINTS" id="PR00344">
    <property type="entry name" value="BCTRLSENSOR"/>
</dbReference>
<dbReference type="SUPFAM" id="SSF47384">
    <property type="entry name" value="Homodimeric domain of signal transducing histidine kinase"/>
    <property type="match status" value="1"/>
</dbReference>
<evidence type="ECO:0000256" key="4">
    <source>
        <dbReference type="ARBA" id="ARBA00022553"/>
    </source>
</evidence>
<dbReference type="eggNOG" id="COG5278">
    <property type="taxonomic scope" value="Bacteria"/>
</dbReference>
<dbReference type="Proteomes" id="UP000008385">
    <property type="component" value="Chromosome"/>
</dbReference>
<keyword evidence="4" id="KW-0597">Phosphoprotein</keyword>
<dbReference type="PANTHER" id="PTHR42878:SF15">
    <property type="entry name" value="BACTERIOPHYTOCHROME"/>
    <property type="match status" value="1"/>
</dbReference>
<dbReference type="InterPro" id="IPR000700">
    <property type="entry name" value="PAS-assoc_C"/>
</dbReference>
<dbReference type="Gene3D" id="3.30.565.10">
    <property type="entry name" value="Histidine kinase-like ATPase, C-terminal domain"/>
    <property type="match status" value="1"/>
</dbReference>
<reference evidence="10 11" key="2">
    <citation type="journal article" date="2011" name="PLoS ONE">
        <title>The Cyst-Dividing Bacterium Ramlibacter tataouinensis TTB310 Genome Reveals a Well-Stocked Toolbox for Adaptation to a Desert Environment.</title>
        <authorList>
            <person name="De Luca G."/>
            <person name="Barakat M."/>
            <person name="Ortet P."/>
            <person name="Fochesato S."/>
            <person name="Jourlin-Castelli C."/>
            <person name="Ansaldi M."/>
            <person name="Py B."/>
            <person name="Fichant G."/>
            <person name="Coutinho P.M."/>
            <person name="Voulhoux R."/>
            <person name="Bastien O."/>
            <person name="Marechal E."/>
            <person name="Henrissat B."/>
            <person name="Quentin Y."/>
            <person name="Noirot P."/>
            <person name="Filloux A."/>
            <person name="Mejean V."/>
            <person name="Dubow M.S."/>
            <person name="Barras F."/>
            <person name="Barbe V."/>
            <person name="Weissenbach J."/>
            <person name="Mihalcescu I."/>
            <person name="Vermeglio A."/>
            <person name="Achouak W."/>
            <person name="Heulin T."/>
        </authorList>
    </citation>
    <scope>NUCLEOTIDE SEQUENCE [LARGE SCALE GENOMIC DNA]</scope>
    <source>
        <strain evidence="11">ATCC BAA-407 / DSM 14655 / LMG 21543 / TTB310</strain>
    </source>
</reference>
<dbReference type="PANTHER" id="PTHR42878">
    <property type="entry name" value="TWO-COMPONENT HISTIDINE KINASE"/>
    <property type="match status" value="1"/>
</dbReference>
<dbReference type="SMART" id="SM00387">
    <property type="entry name" value="HATPase_c"/>
    <property type="match status" value="1"/>
</dbReference>
<dbReference type="FunFam" id="3.30.565.10:FF:000006">
    <property type="entry name" value="Sensor histidine kinase WalK"/>
    <property type="match status" value="1"/>
</dbReference>
<evidence type="ECO:0000256" key="3">
    <source>
        <dbReference type="ARBA" id="ARBA00012438"/>
    </source>
</evidence>
<organism evidence="10 11">
    <name type="scientific">Ramlibacter tataouinensis (strain ATCC BAA-407 / DSM 14655 / LMG 21543 / TTB310)</name>
    <dbReference type="NCBI Taxonomy" id="365046"/>
    <lineage>
        <taxon>Bacteria</taxon>
        <taxon>Pseudomonadati</taxon>
        <taxon>Pseudomonadota</taxon>
        <taxon>Betaproteobacteria</taxon>
        <taxon>Burkholderiales</taxon>
        <taxon>Comamonadaceae</taxon>
        <taxon>Ramlibacter</taxon>
    </lineage>
</organism>
<proteinExistence type="predicted"/>
<dbReference type="GO" id="GO:0000156">
    <property type="term" value="F:phosphorelay response regulator activity"/>
    <property type="evidence" value="ECO:0007669"/>
    <property type="project" value="TreeGrafter"/>
</dbReference>
<dbReference type="InterPro" id="IPR013655">
    <property type="entry name" value="PAS_fold_3"/>
</dbReference>
<evidence type="ECO:0000256" key="2">
    <source>
        <dbReference type="ARBA" id="ARBA00004429"/>
    </source>
</evidence>
<protein>
    <recommendedName>
        <fullName evidence="3">histidine kinase</fullName>
        <ecNumber evidence="3">2.7.13.3</ecNumber>
    </recommendedName>
</protein>
<dbReference type="EC" id="2.7.13.3" evidence="3"/>
<dbReference type="CDD" id="cd00082">
    <property type="entry name" value="HisKA"/>
    <property type="match status" value="1"/>
</dbReference>